<organism evidence="1 2">
    <name type="scientific">Eretmocerus hayati</name>
    <dbReference type="NCBI Taxonomy" id="131215"/>
    <lineage>
        <taxon>Eukaryota</taxon>
        <taxon>Metazoa</taxon>
        <taxon>Ecdysozoa</taxon>
        <taxon>Arthropoda</taxon>
        <taxon>Hexapoda</taxon>
        <taxon>Insecta</taxon>
        <taxon>Pterygota</taxon>
        <taxon>Neoptera</taxon>
        <taxon>Endopterygota</taxon>
        <taxon>Hymenoptera</taxon>
        <taxon>Apocrita</taxon>
        <taxon>Proctotrupomorpha</taxon>
        <taxon>Chalcidoidea</taxon>
        <taxon>Aphelinidae</taxon>
        <taxon>Aphelininae</taxon>
        <taxon>Eretmocerus</taxon>
    </lineage>
</organism>
<proteinExistence type="predicted"/>
<evidence type="ECO:0000313" key="2">
    <source>
        <dbReference type="Proteomes" id="UP001239111"/>
    </source>
</evidence>
<accession>A0ACC2NWA5</accession>
<gene>
    <name evidence="1" type="ORF">QAD02_005092</name>
</gene>
<protein>
    <submittedName>
        <fullName evidence="1">Uncharacterized protein</fullName>
    </submittedName>
</protein>
<sequence length="612" mass="68927">MVNKEELIEKFQITGCENLDNDVLEKCVELCHLFNVDEEEFVEMWVAFGVGHLDGDLEPTLKGLEEMKRVTRKKVTKEHDSTFEKHQNHNSNFMDTSGVADDDEADILGIYATSGNVPVMRAKKPKSPVAKIDNESGGKSMIVEAECYTIPDTAADTSFSMTESPATQTSTLSSTQKSTQGTKVLISVGPKVTSWTNEEKQKCALRIAGPHVPSNARYMFELLKTTSDVRTRACRTIGSHMLAKWTKQKNDDVLITWNVRTRQQESYRTWGRVCFESETKQANPTILLEGCRKPPRTNNTDPKLWPQVELDVGDLRECCVFPGQILAVEGTNVTESLIKVNTIFNSSFIPAAKSPQLSHDLQIVVAAGPFTPRDNLSYQPLWELLSQVVEEEPHILILIGPFLDHTHPHIQNDSLNCTYQTYFYDLINKIKKNISGKCTQVVLVASSQDVHHHSVFPTPEYFLPKAVQSPDIHVVPDPCILDIDGLRLAVTSVDSLKHLGREEVTLKPSGTDKLSRLATYVLNQACFYPLYPPAKEINIDTELWEKYAFIREKPHVLILPSDMRYLCKNINDCTIVNPERLSKRTFAKMNFKPAVDGLWTGENNVSCEIIKM</sequence>
<keyword evidence="2" id="KW-1185">Reference proteome</keyword>
<evidence type="ECO:0000313" key="1">
    <source>
        <dbReference type="EMBL" id="KAJ8673830.1"/>
    </source>
</evidence>
<name>A0ACC2NWA5_9HYME</name>
<reference evidence="1" key="1">
    <citation type="submission" date="2023-04" db="EMBL/GenBank/DDBJ databases">
        <title>A chromosome-level genome assembly of the parasitoid wasp Eretmocerus hayati.</title>
        <authorList>
            <person name="Zhong Y."/>
            <person name="Liu S."/>
            <person name="Liu Y."/>
        </authorList>
    </citation>
    <scope>NUCLEOTIDE SEQUENCE</scope>
    <source>
        <strain evidence="1">ZJU_SS_LIU_2023</strain>
    </source>
</reference>
<comment type="caution">
    <text evidence="1">The sequence shown here is derived from an EMBL/GenBank/DDBJ whole genome shotgun (WGS) entry which is preliminary data.</text>
</comment>
<dbReference type="Proteomes" id="UP001239111">
    <property type="component" value="Chromosome 3"/>
</dbReference>
<dbReference type="EMBL" id="CM056743">
    <property type="protein sequence ID" value="KAJ8673830.1"/>
    <property type="molecule type" value="Genomic_DNA"/>
</dbReference>